<accession>A0AAE0GR17</accession>
<evidence type="ECO:0000256" key="1">
    <source>
        <dbReference type="SAM" id="MobiDB-lite"/>
    </source>
</evidence>
<feature type="region of interest" description="Disordered" evidence="1">
    <location>
        <begin position="124"/>
        <end position="143"/>
    </location>
</feature>
<protein>
    <submittedName>
        <fullName evidence="2">Uncharacterized protein</fullName>
    </submittedName>
</protein>
<name>A0AAE0GR17_9CHLO</name>
<dbReference type="AlphaFoldDB" id="A0AAE0GR17"/>
<feature type="compositionally biased region" description="Low complexity" evidence="1">
    <location>
        <begin position="16"/>
        <end position="26"/>
    </location>
</feature>
<evidence type="ECO:0000313" key="2">
    <source>
        <dbReference type="EMBL" id="KAK3282613.1"/>
    </source>
</evidence>
<organism evidence="2 3">
    <name type="scientific">Cymbomonas tetramitiformis</name>
    <dbReference type="NCBI Taxonomy" id="36881"/>
    <lineage>
        <taxon>Eukaryota</taxon>
        <taxon>Viridiplantae</taxon>
        <taxon>Chlorophyta</taxon>
        <taxon>Pyramimonadophyceae</taxon>
        <taxon>Pyramimonadales</taxon>
        <taxon>Pyramimonadaceae</taxon>
        <taxon>Cymbomonas</taxon>
    </lineage>
</organism>
<evidence type="ECO:0000313" key="3">
    <source>
        <dbReference type="Proteomes" id="UP001190700"/>
    </source>
</evidence>
<reference evidence="2 3" key="1">
    <citation type="journal article" date="2015" name="Genome Biol. Evol.">
        <title>Comparative Genomics of a Bacterivorous Green Alga Reveals Evolutionary Causalities and Consequences of Phago-Mixotrophic Mode of Nutrition.</title>
        <authorList>
            <person name="Burns J.A."/>
            <person name="Paasch A."/>
            <person name="Narechania A."/>
            <person name="Kim E."/>
        </authorList>
    </citation>
    <scope>NUCLEOTIDE SEQUENCE [LARGE SCALE GENOMIC DNA]</scope>
    <source>
        <strain evidence="2 3">PLY_AMNH</strain>
    </source>
</reference>
<keyword evidence="3" id="KW-1185">Reference proteome</keyword>
<dbReference type="Proteomes" id="UP001190700">
    <property type="component" value="Unassembled WGS sequence"/>
</dbReference>
<comment type="caution">
    <text evidence="2">The sequence shown here is derived from an EMBL/GenBank/DDBJ whole genome shotgun (WGS) entry which is preliminary data.</text>
</comment>
<gene>
    <name evidence="2" type="ORF">CYMTET_9659</name>
</gene>
<feature type="region of interest" description="Disordered" evidence="1">
    <location>
        <begin position="1"/>
        <end position="38"/>
    </location>
</feature>
<sequence length="143" mass="15566">MANDAESSEGAEEAAAKATAQGGESAQSEDAGREALQQLPYVPHVSGNHFPMRPVTLKTDVPQMYDLYNGKKYDALSKHTNSSMRYEHLALAPALLYLHNALVHSDATLDATAAERADLPSLEEVGEPNYATHSTFKRRVRSP</sequence>
<feature type="compositionally biased region" description="Acidic residues" evidence="1">
    <location>
        <begin position="1"/>
        <end position="12"/>
    </location>
</feature>
<proteinExistence type="predicted"/>
<dbReference type="EMBL" id="LGRX02003223">
    <property type="protein sequence ID" value="KAK3282613.1"/>
    <property type="molecule type" value="Genomic_DNA"/>
</dbReference>